<protein>
    <submittedName>
        <fullName evidence="2">Uncharacterized conserved protein YbjT, contains NAD(P)-binding and DUF2867 domains</fullName>
    </submittedName>
</protein>
<gene>
    <name evidence="2" type="ORF">SAMN06265373_102487</name>
</gene>
<dbReference type="EMBL" id="FXTY01000002">
    <property type="protein sequence ID" value="SMP13355.1"/>
    <property type="molecule type" value="Genomic_DNA"/>
</dbReference>
<comment type="caution">
    <text evidence="2">The sequence shown here is derived from an EMBL/GenBank/DDBJ whole genome shotgun (WGS) entry which is preliminary data.</text>
</comment>
<keyword evidence="3" id="KW-1185">Reference proteome</keyword>
<dbReference type="PANTHER" id="PTHR43162:SF1">
    <property type="entry name" value="PRESTALK A DIFFERENTIATION PROTEIN A"/>
    <property type="match status" value="1"/>
</dbReference>
<dbReference type="SUPFAM" id="SSF51735">
    <property type="entry name" value="NAD(P)-binding Rossmann-fold domains"/>
    <property type="match status" value="1"/>
</dbReference>
<sequence>MNQTVAIFGATGAQGAPVVQEALAKGLTVRAVARDVAKISDMHSEAHAFAATLDDVDAIARALDGVDAAFLHLPAPATPEDPQTWMTAFFTAAHQVGLPLLVFTTGGTSGARYPSSMMIDATTGGMMAVLNSGIPSIVLQPTIYLENLLPGFLTPQLKTEGVLNYPPLPDTMKVTWTSHFDQARVAVAALSRPDLAGQHFEIGTPAPLTGGQLAELLSGWVERPVSFAPQSPAELGAQVAEAFGNPGMGHMLTDMYGALAKMGDDDMCIDTQKVEETFDVTLSTVVEHIKSWGKAAAAA</sequence>
<organism evidence="2 3">
    <name type="scientific">Shimia sagamensis</name>
    <dbReference type="NCBI Taxonomy" id="1566352"/>
    <lineage>
        <taxon>Bacteria</taxon>
        <taxon>Pseudomonadati</taxon>
        <taxon>Pseudomonadota</taxon>
        <taxon>Alphaproteobacteria</taxon>
        <taxon>Rhodobacterales</taxon>
        <taxon>Roseobacteraceae</taxon>
    </lineage>
</organism>
<dbReference type="RefSeq" id="WP_283425222.1">
    <property type="nucleotide sequence ID" value="NZ_FXTY01000002.1"/>
</dbReference>
<dbReference type="Pfam" id="PF05368">
    <property type="entry name" value="NmrA"/>
    <property type="match status" value="1"/>
</dbReference>
<name>A0ABY1NM73_9RHOB</name>
<evidence type="ECO:0000313" key="2">
    <source>
        <dbReference type="EMBL" id="SMP13355.1"/>
    </source>
</evidence>
<accession>A0ABY1NM73</accession>
<dbReference type="InterPro" id="IPR036291">
    <property type="entry name" value="NAD(P)-bd_dom_sf"/>
</dbReference>
<evidence type="ECO:0000313" key="3">
    <source>
        <dbReference type="Proteomes" id="UP001157961"/>
    </source>
</evidence>
<feature type="domain" description="NmrA-like" evidence="1">
    <location>
        <begin position="1"/>
        <end position="274"/>
    </location>
</feature>
<dbReference type="Proteomes" id="UP001157961">
    <property type="component" value="Unassembled WGS sequence"/>
</dbReference>
<dbReference type="InterPro" id="IPR051604">
    <property type="entry name" value="Ergot_Alk_Oxidoreductase"/>
</dbReference>
<evidence type="ECO:0000259" key="1">
    <source>
        <dbReference type="Pfam" id="PF05368"/>
    </source>
</evidence>
<dbReference type="PANTHER" id="PTHR43162">
    <property type="match status" value="1"/>
</dbReference>
<proteinExistence type="predicted"/>
<reference evidence="2 3" key="1">
    <citation type="submission" date="2017-05" db="EMBL/GenBank/DDBJ databases">
        <authorList>
            <person name="Varghese N."/>
            <person name="Submissions S."/>
        </authorList>
    </citation>
    <scope>NUCLEOTIDE SEQUENCE [LARGE SCALE GENOMIC DNA]</scope>
    <source>
        <strain evidence="2 3">DSM 29734</strain>
    </source>
</reference>
<dbReference type="InterPro" id="IPR008030">
    <property type="entry name" value="NmrA-like"/>
</dbReference>
<dbReference type="Gene3D" id="3.40.50.720">
    <property type="entry name" value="NAD(P)-binding Rossmann-like Domain"/>
    <property type="match status" value="1"/>
</dbReference>